<keyword evidence="1" id="KW-0472">Membrane</keyword>
<dbReference type="PANTHER" id="PTHR34054:SF4">
    <property type="entry name" value="PROTEIN, PUTATIVE-RELATED"/>
    <property type="match status" value="1"/>
</dbReference>
<dbReference type="PANTHER" id="PTHR34054">
    <property type="entry name" value="EXPRESSED PROTEIN"/>
    <property type="match status" value="1"/>
</dbReference>
<dbReference type="InterPro" id="IPR002067">
    <property type="entry name" value="MCP"/>
</dbReference>
<reference evidence="2 3" key="1">
    <citation type="journal article" date="2021" name="BMC Genomics">
        <title>Datura genome reveals duplications of psychoactive alkaloid biosynthetic genes and high mutation rate following tissue culture.</title>
        <authorList>
            <person name="Rajewski A."/>
            <person name="Carter-House D."/>
            <person name="Stajich J."/>
            <person name="Litt A."/>
        </authorList>
    </citation>
    <scope>NUCLEOTIDE SEQUENCE [LARGE SCALE GENOMIC DNA]</scope>
    <source>
        <strain evidence="2">AR-01</strain>
    </source>
</reference>
<evidence type="ECO:0000313" key="2">
    <source>
        <dbReference type="EMBL" id="MCD7452898.1"/>
    </source>
</evidence>
<keyword evidence="3" id="KW-1185">Reference proteome</keyword>
<feature type="transmembrane region" description="Helical" evidence="1">
    <location>
        <begin position="6"/>
        <end position="32"/>
    </location>
</feature>
<accession>A0ABS8S1D4</accession>
<dbReference type="EMBL" id="JACEIK010000227">
    <property type="protein sequence ID" value="MCD7452898.1"/>
    <property type="molecule type" value="Genomic_DNA"/>
</dbReference>
<proteinExistence type="predicted"/>
<dbReference type="Proteomes" id="UP000823775">
    <property type="component" value="Unassembled WGS sequence"/>
</dbReference>
<protein>
    <submittedName>
        <fullName evidence="2">Uncharacterized protein</fullName>
    </submittedName>
</protein>
<dbReference type="PRINTS" id="PR00926">
    <property type="entry name" value="MITOCARRIER"/>
</dbReference>
<keyword evidence="1" id="KW-0812">Transmembrane</keyword>
<evidence type="ECO:0000313" key="3">
    <source>
        <dbReference type="Proteomes" id="UP000823775"/>
    </source>
</evidence>
<gene>
    <name evidence="2" type="ORF">HAX54_018573</name>
</gene>
<evidence type="ECO:0000256" key="1">
    <source>
        <dbReference type="SAM" id="Phobius"/>
    </source>
</evidence>
<name>A0ABS8S1D4_DATST</name>
<organism evidence="2 3">
    <name type="scientific">Datura stramonium</name>
    <name type="common">Jimsonweed</name>
    <name type="synonym">Common thornapple</name>
    <dbReference type="NCBI Taxonomy" id="4076"/>
    <lineage>
        <taxon>Eukaryota</taxon>
        <taxon>Viridiplantae</taxon>
        <taxon>Streptophyta</taxon>
        <taxon>Embryophyta</taxon>
        <taxon>Tracheophyta</taxon>
        <taxon>Spermatophyta</taxon>
        <taxon>Magnoliopsida</taxon>
        <taxon>eudicotyledons</taxon>
        <taxon>Gunneridae</taxon>
        <taxon>Pentapetalae</taxon>
        <taxon>asterids</taxon>
        <taxon>lamiids</taxon>
        <taxon>Solanales</taxon>
        <taxon>Solanaceae</taxon>
        <taxon>Solanoideae</taxon>
        <taxon>Datureae</taxon>
        <taxon>Datura</taxon>
    </lineage>
</organism>
<comment type="caution">
    <text evidence="2">The sequence shown here is derived from an EMBL/GenBank/DDBJ whole genome shotgun (WGS) entry which is preliminary data.</text>
</comment>
<sequence>MNSGLSPLGIALTIIFVISLLALFVQLLFLLWRRRRRNFSRNIPIHVHENVLEPSTSSSSKEQLLYLLCLRTQPNLSRVEPDSSPSPNSPDPEELELIDLLKLQGMYGPPRFLFTIKEEEREDLESEKSLCFSSSAEKMKSMSLKDCMKIDEESPETVPELPVSVSDGEKLPEFPLSVSVGEELPAVTVDYDPYNSTENKSTPFSTPCDSPLYSTPVASPTHEMGSSDHRDVSVFNDLPIYVKELTAGGAAGAFAKTAVAPLERVKYLCR</sequence>
<dbReference type="InterPro" id="IPR045884">
    <property type="entry name" value="At5g59350-like"/>
</dbReference>
<keyword evidence="1" id="KW-1133">Transmembrane helix</keyword>